<dbReference type="Gene3D" id="3.10.20.30">
    <property type="match status" value="1"/>
</dbReference>
<accession>A0A1D9P8T8</accession>
<organism evidence="1 2">
    <name type="scientific">Flavobacterium commune</name>
    <dbReference type="NCBI Taxonomy" id="1306519"/>
    <lineage>
        <taxon>Bacteria</taxon>
        <taxon>Pseudomonadati</taxon>
        <taxon>Bacteroidota</taxon>
        <taxon>Flavobacteriia</taxon>
        <taxon>Flavobacteriales</taxon>
        <taxon>Flavobacteriaceae</taxon>
        <taxon>Flavobacterium</taxon>
    </lineage>
</organism>
<sequence>MHMEKTINFTVIENGIQIPIATRHGSYPSLMYLLKEELQLESFGECGGVGRCATCVVTTKGISGNSALKDRNEPVTLSKLGFHEAAIRLSCQIHITADLNGAEIRILEL</sequence>
<dbReference type="SUPFAM" id="SSF54292">
    <property type="entry name" value="2Fe-2S ferredoxin-like"/>
    <property type="match status" value="1"/>
</dbReference>
<reference evidence="1 2" key="1">
    <citation type="submission" date="2016-10" db="EMBL/GenBank/DDBJ databases">
        <title>Complete Genome Sequence of Flavobacterium sp. PK15.</title>
        <authorList>
            <person name="Ekwe A."/>
            <person name="Kim S.B."/>
        </authorList>
    </citation>
    <scope>NUCLEOTIDE SEQUENCE [LARGE SCALE GENOMIC DNA]</scope>
    <source>
        <strain evidence="1 2">PK15</strain>
    </source>
</reference>
<dbReference type="STRING" id="1306519.BIW12_05710"/>
<gene>
    <name evidence="1" type="ORF">BIW12_05710</name>
</gene>
<protein>
    <submittedName>
        <fullName evidence="1">Uncharacterized protein</fullName>
    </submittedName>
</protein>
<dbReference type="Proteomes" id="UP000178198">
    <property type="component" value="Chromosome"/>
</dbReference>
<keyword evidence="2" id="KW-1185">Reference proteome</keyword>
<dbReference type="InterPro" id="IPR012675">
    <property type="entry name" value="Beta-grasp_dom_sf"/>
</dbReference>
<name>A0A1D9P8T8_9FLAO</name>
<dbReference type="InterPro" id="IPR036010">
    <property type="entry name" value="2Fe-2S_ferredoxin-like_sf"/>
</dbReference>
<dbReference type="EMBL" id="CP017774">
    <property type="protein sequence ID" value="AOZ98969.1"/>
    <property type="molecule type" value="Genomic_DNA"/>
</dbReference>
<dbReference type="KEGG" id="fcm:BIW12_05710"/>
<evidence type="ECO:0000313" key="1">
    <source>
        <dbReference type="EMBL" id="AOZ98969.1"/>
    </source>
</evidence>
<proteinExistence type="predicted"/>
<evidence type="ECO:0000313" key="2">
    <source>
        <dbReference type="Proteomes" id="UP000178198"/>
    </source>
</evidence>
<dbReference type="GO" id="GO:0051536">
    <property type="term" value="F:iron-sulfur cluster binding"/>
    <property type="evidence" value="ECO:0007669"/>
    <property type="project" value="InterPro"/>
</dbReference>
<dbReference type="AlphaFoldDB" id="A0A1D9P8T8"/>